<keyword evidence="3" id="KW-1185">Reference proteome</keyword>
<evidence type="ECO:0000256" key="1">
    <source>
        <dbReference type="SAM" id="MobiDB-lite"/>
    </source>
</evidence>
<dbReference type="EMBL" id="BMTD01000036">
    <property type="protein sequence ID" value="GGV29479.1"/>
    <property type="molecule type" value="Genomic_DNA"/>
</dbReference>
<name>A0A918ILJ7_9ACTN</name>
<accession>A0A918ILJ7</accession>
<evidence type="ECO:0000313" key="2">
    <source>
        <dbReference type="EMBL" id="GGV29479.1"/>
    </source>
</evidence>
<dbReference type="Proteomes" id="UP000618795">
    <property type="component" value="Unassembled WGS sequence"/>
</dbReference>
<feature type="compositionally biased region" description="Polar residues" evidence="1">
    <location>
        <begin position="22"/>
        <end position="37"/>
    </location>
</feature>
<reference evidence="2" key="2">
    <citation type="submission" date="2020-09" db="EMBL/GenBank/DDBJ databases">
        <authorList>
            <person name="Sun Q."/>
            <person name="Ohkuma M."/>
        </authorList>
    </citation>
    <scope>NUCLEOTIDE SEQUENCE</scope>
    <source>
        <strain evidence="2">JCM 4369</strain>
    </source>
</reference>
<evidence type="ECO:0000313" key="3">
    <source>
        <dbReference type="Proteomes" id="UP000618795"/>
    </source>
</evidence>
<comment type="caution">
    <text evidence="2">The sequence shown here is derived from an EMBL/GenBank/DDBJ whole genome shotgun (WGS) entry which is preliminary data.</text>
</comment>
<proteinExistence type="predicted"/>
<organism evidence="2 3">
    <name type="scientific">Streptomyces filipinensis</name>
    <dbReference type="NCBI Taxonomy" id="66887"/>
    <lineage>
        <taxon>Bacteria</taxon>
        <taxon>Bacillati</taxon>
        <taxon>Actinomycetota</taxon>
        <taxon>Actinomycetes</taxon>
        <taxon>Kitasatosporales</taxon>
        <taxon>Streptomycetaceae</taxon>
        <taxon>Streptomyces</taxon>
    </lineage>
</organism>
<dbReference type="AlphaFoldDB" id="A0A918ILJ7"/>
<gene>
    <name evidence="2" type="ORF">GCM10010260_82500</name>
</gene>
<protein>
    <submittedName>
        <fullName evidence="2">Uncharacterized protein</fullName>
    </submittedName>
</protein>
<sequence>MQEMGRVEGNRSMGEGEADADQPQQERQVSESDTAQQPDRDMEDTGQSVGPGEDGDLAALLAGRHDAQRGGQNEEEGAEHELGERDLYQ</sequence>
<feature type="compositionally biased region" description="Basic and acidic residues" evidence="1">
    <location>
        <begin position="79"/>
        <end position="89"/>
    </location>
</feature>
<reference evidence="2" key="1">
    <citation type="journal article" date="2014" name="Int. J. Syst. Evol. Microbiol.">
        <title>Complete genome sequence of Corynebacterium casei LMG S-19264T (=DSM 44701T), isolated from a smear-ripened cheese.</title>
        <authorList>
            <consortium name="US DOE Joint Genome Institute (JGI-PGF)"/>
            <person name="Walter F."/>
            <person name="Albersmeier A."/>
            <person name="Kalinowski J."/>
            <person name="Ruckert C."/>
        </authorList>
    </citation>
    <scope>NUCLEOTIDE SEQUENCE</scope>
    <source>
        <strain evidence="2">JCM 4369</strain>
    </source>
</reference>
<feature type="region of interest" description="Disordered" evidence="1">
    <location>
        <begin position="1"/>
        <end position="89"/>
    </location>
</feature>